<organism evidence="1 2">
    <name type="scientific">Shewanella electrica</name>
    <dbReference type="NCBI Taxonomy" id="515560"/>
    <lineage>
        <taxon>Bacteria</taxon>
        <taxon>Pseudomonadati</taxon>
        <taxon>Pseudomonadota</taxon>
        <taxon>Gammaproteobacteria</taxon>
        <taxon>Alteromonadales</taxon>
        <taxon>Shewanellaceae</taxon>
        <taxon>Shewanella</taxon>
    </lineage>
</organism>
<evidence type="ECO:0000313" key="2">
    <source>
        <dbReference type="Proteomes" id="UP001201549"/>
    </source>
</evidence>
<comment type="caution">
    <text evidence="1">The sequence shown here is derived from an EMBL/GenBank/DDBJ whole genome shotgun (WGS) entry which is preliminary data.</text>
</comment>
<accession>A0ABT2FQY8</accession>
<evidence type="ECO:0000313" key="1">
    <source>
        <dbReference type="EMBL" id="MCS4558757.1"/>
    </source>
</evidence>
<proteinExistence type="predicted"/>
<reference evidence="1 2" key="1">
    <citation type="submission" date="2022-02" db="EMBL/GenBank/DDBJ databases">
        <authorList>
            <person name="Zhuang L."/>
        </authorList>
    </citation>
    <scope>NUCLEOTIDE SEQUENCE [LARGE SCALE GENOMIC DNA]</scope>
    <source>
        <strain evidence="1 2">C32</strain>
    </source>
</reference>
<dbReference type="Proteomes" id="UP001201549">
    <property type="component" value="Unassembled WGS sequence"/>
</dbReference>
<feature type="non-terminal residue" evidence="1">
    <location>
        <position position="68"/>
    </location>
</feature>
<dbReference type="EMBL" id="JAKOGG010000160">
    <property type="protein sequence ID" value="MCS4558757.1"/>
    <property type="molecule type" value="Genomic_DNA"/>
</dbReference>
<gene>
    <name evidence="1" type="ORF">L9G74_20255</name>
</gene>
<reference evidence="2" key="2">
    <citation type="submission" date="2023-07" db="EMBL/GenBank/DDBJ databases">
        <title>Shewanella mangrovi sp. nov., an acetaldehyde- degrading bacterium isolated from mangrove sediment.</title>
        <authorList>
            <person name="Liu Y."/>
        </authorList>
    </citation>
    <scope>NUCLEOTIDE SEQUENCE [LARGE SCALE GENOMIC DNA]</scope>
    <source>
        <strain evidence="2">C32</strain>
    </source>
</reference>
<protein>
    <submittedName>
        <fullName evidence="1">Uncharacterized protein</fullName>
    </submittedName>
</protein>
<sequence length="68" mass="7510">MFGGFALRANSLGHLEKIDSYAPGHQVSFGSLNYTADIHGDLIFDRFEPMTDAPYSHDEHDLDLPSDG</sequence>
<name>A0ABT2FQY8_9GAMM</name>
<keyword evidence="2" id="KW-1185">Reference proteome</keyword>